<dbReference type="InterPro" id="IPR018060">
    <property type="entry name" value="HTH_AraC"/>
</dbReference>
<reference evidence="6" key="1">
    <citation type="journal article" date="2019" name="Int. J. Syst. Evol. Microbiol.">
        <title>The Global Catalogue of Microorganisms (GCM) 10K type strain sequencing project: providing services to taxonomists for standard genome sequencing and annotation.</title>
        <authorList>
            <consortium name="The Broad Institute Genomics Platform"/>
            <consortium name="The Broad Institute Genome Sequencing Center for Infectious Disease"/>
            <person name="Wu L."/>
            <person name="Ma J."/>
        </authorList>
    </citation>
    <scope>NUCLEOTIDE SEQUENCE [LARGE SCALE GENOMIC DNA]</scope>
    <source>
        <strain evidence="6">CGMCC 4.7289</strain>
    </source>
</reference>
<keyword evidence="3" id="KW-0804">Transcription</keyword>
<proteinExistence type="predicted"/>
<gene>
    <name evidence="5" type="ORF">ACFOZ4_24425</name>
</gene>
<dbReference type="PANTHER" id="PTHR46796">
    <property type="entry name" value="HTH-TYPE TRANSCRIPTIONAL ACTIVATOR RHAS-RELATED"/>
    <property type="match status" value="1"/>
</dbReference>
<evidence type="ECO:0000256" key="3">
    <source>
        <dbReference type="ARBA" id="ARBA00023163"/>
    </source>
</evidence>
<keyword evidence="1" id="KW-0805">Transcription regulation</keyword>
<dbReference type="Proteomes" id="UP001595816">
    <property type="component" value="Unassembled WGS sequence"/>
</dbReference>
<protein>
    <submittedName>
        <fullName evidence="5">AraC family transcriptional regulator</fullName>
    </submittedName>
</protein>
<dbReference type="InterPro" id="IPR032783">
    <property type="entry name" value="AraC_lig"/>
</dbReference>
<dbReference type="PROSITE" id="PS00041">
    <property type="entry name" value="HTH_ARAC_FAMILY_1"/>
    <property type="match status" value="1"/>
</dbReference>
<dbReference type="InterPro" id="IPR050204">
    <property type="entry name" value="AraC_XylS_family_regulators"/>
</dbReference>
<dbReference type="RefSeq" id="WP_253750369.1">
    <property type="nucleotide sequence ID" value="NZ_JAMZDZ010000001.1"/>
</dbReference>
<name>A0ABV8LRU8_9ACTN</name>
<keyword evidence="6" id="KW-1185">Reference proteome</keyword>
<accession>A0ABV8LRU8</accession>
<dbReference type="Gene3D" id="1.10.10.60">
    <property type="entry name" value="Homeodomain-like"/>
    <property type="match status" value="2"/>
</dbReference>
<feature type="domain" description="HTH araC/xylS-type" evidence="4">
    <location>
        <begin position="211"/>
        <end position="309"/>
    </location>
</feature>
<keyword evidence="2" id="KW-0238">DNA-binding</keyword>
<dbReference type="InterPro" id="IPR018062">
    <property type="entry name" value="HTH_AraC-typ_CS"/>
</dbReference>
<dbReference type="Pfam" id="PF12833">
    <property type="entry name" value="HTH_18"/>
    <property type="match status" value="1"/>
</dbReference>
<organism evidence="5 6">
    <name type="scientific">Hamadaea flava</name>
    <dbReference type="NCBI Taxonomy" id="1742688"/>
    <lineage>
        <taxon>Bacteria</taxon>
        <taxon>Bacillati</taxon>
        <taxon>Actinomycetota</taxon>
        <taxon>Actinomycetes</taxon>
        <taxon>Micromonosporales</taxon>
        <taxon>Micromonosporaceae</taxon>
        <taxon>Hamadaea</taxon>
    </lineage>
</organism>
<dbReference type="PROSITE" id="PS01124">
    <property type="entry name" value="HTH_ARAC_FAMILY_2"/>
    <property type="match status" value="1"/>
</dbReference>
<dbReference type="InterPro" id="IPR009057">
    <property type="entry name" value="Homeodomain-like_sf"/>
</dbReference>
<evidence type="ECO:0000256" key="1">
    <source>
        <dbReference type="ARBA" id="ARBA00023015"/>
    </source>
</evidence>
<dbReference type="EMBL" id="JBHSAY010000013">
    <property type="protein sequence ID" value="MFC4133770.1"/>
    <property type="molecule type" value="Genomic_DNA"/>
</dbReference>
<dbReference type="SUPFAM" id="SSF46689">
    <property type="entry name" value="Homeodomain-like"/>
    <property type="match status" value="2"/>
</dbReference>
<dbReference type="PANTHER" id="PTHR46796:SF13">
    <property type="entry name" value="HTH-TYPE TRANSCRIPTIONAL ACTIVATOR RHAS"/>
    <property type="match status" value="1"/>
</dbReference>
<sequence length="310" mass="32833">MDVLSDVISVMRTGRPRSAQVTWHAPWAQRFAGVPGSAGFQIILGGPCTLVEPGPVALAPGDVLLVPHGRGLTLADSASTPVTVPECEPTGPPGQRGAVAVVGEPSGPSGPGGPTVTLCGAYELDRALTHPFLLSLPELIHLPAHLGRHPELRTVVDLLAAELAAPRLGGDAAVRALLDTLLLLILRSWVDDAAPDTRTGWAAALRDPATVAALDAVHRDPARPWTVATLAAEAGLSRAPFARRFAELTGRPPLAYLTWWRMTLAARLLRQTDAPLHAIARRVGYGSEYAFTAAFKRQYALPPGRYRRSG</sequence>
<comment type="caution">
    <text evidence="5">The sequence shown here is derived from an EMBL/GenBank/DDBJ whole genome shotgun (WGS) entry which is preliminary data.</text>
</comment>
<evidence type="ECO:0000259" key="4">
    <source>
        <dbReference type="PROSITE" id="PS01124"/>
    </source>
</evidence>
<dbReference type="SMART" id="SM00342">
    <property type="entry name" value="HTH_ARAC"/>
    <property type="match status" value="1"/>
</dbReference>
<evidence type="ECO:0000313" key="6">
    <source>
        <dbReference type="Proteomes" id="UP001595816"/>
    </source>
</evidence>
<evidence type="ECO:0000313" key="5">
    <source>
        <dbReference type="EMBL" id="MFC4133770.1"/>
    </source>
</evidence>
<evidence type="ECO:0000256" key="2">
    <source>
        <dbReference type="ARBA" id="ARBA00023125"/>
    </source>
</evidence>
<dbReference type="Pfam" id="PF12852">
    <property type="entry name" value="Cupin_6"/>
    <property type="match status" value="1"/>
</dbReference>